<reference evidence="4 5" key="1">
    <citation type="submission" date="2019-02" db="EMBL/GenBank/DDBJ databases">
        <title>Deep-cultivation of Planctomycetes and their phenomic and genomic characterization uncovers novel biology.</title>
        <authorList>
            <person name="Wiegand S."/>
            <person name="Jogler M."/>
            <person name="Boedeker C."/>
            <person name="Pinto D."/>
            <person name="Vollmers J."/>
            <person name="Rivas-Marin E."/>
            <person name="Kohn T."/>
            <person name="Peeters S.H."/>
            <person name="Heuer A."/>
            <person name="Rast P."/>
            <person name="Oberbeckmann S."/>
            <person name="Bunk B."/>
            <person name="Jeske O."/>
            <person name="Meyerdierks A."/>
            <person name="Storesund J.E."/>
            <person name="Kallscheuer N."/>
            <person name="Luecker S."/>
            <person name="Lage O.M."/>
            <person name="Pohl T."/>
            <person name="Merkel B.J."/>
            <person name="Hornburger P."/>
            <person name="Mueller R.-W."/>
            <person name="Bruemmer F."/>
            <person name="Labrenz M."/>
            <person name="Spormann A.M."/>
            <person name="Op den Camp H."/>
            <person name="Overmann J."/>
            <person name="Amann R."/>
            <person name="Jetten M.S.M."/>
            <person name="Mascher T."/>
            <person name="Medema M.H."/>
            <person name="Devos D.P."/>
            <person name="Kaster A.-K."/>
            <person name="Ovreas L."/>
            <person name="Rohde M."/>
            <person name="Galperin M.Y."/>
            <person name="Jogler C."/>
        </authorList>
    </citation>
    <scope>NUCLEOTIDE SEQUENCE [LARGE SCALE GENOMIC DNA]</scope>
    <source>
        <strain evidence="4 5">Pla110</strain>
    </source>
</reference>
<dbReference type="KEGG" id="plon:Pla110_28100"/>
<dbReference type="Gene3D" id="3.40.50.1820">
    <property type="entry name" value="alpha/beta hydrolase"/>
    <property type="match status" value="1"/>
</dbReference>
<dbReference type="GO" id="GO:0106435">
    <property type="term" value="F:carboxylesterase activity"/>
    <property type="evidence" value="ECO:0007669"/>
    <property type="project" value="UniProtKB-EC"/>
</dbReference>
<protein>
    <submittedName>
        <fullName evidence="4">Carboxylesterase 2</fullName>
        <ecNumber evidence="4">3.1.1.1</ecNumber>
    </submittedName>
</protein>
<dbReference type="InterPro" id="IPR029058">
    <property type="entry name" value="AB_hydrolase_fold"/>
</dbReference>
<organism evidence="4 5">
    <name type="scientific">Polystyrenella longa</name>
    <dbReference type="NCBI Taxonomy" id="2528007"/>
    <lineage>
        <taxon>Bacteria</taxon>
        <taxon>Pseudomonadati</taxon>
        <taxon>Planctomycetota</taxon>
        <taxon>Planctomycetia</taxon>
        <taxon>Planctomycetales</taxon>
        <taxon>Planctomycetaceae</taxon>
        <taxon>Polystyrenella</taxon>
    </lineage>
</organism>
<dbReference type="SUPFAM" id="SSF53474">
    <property type="entry name" value="alpha/beta-Hydrolases"/>
    <property type="match status" value="1"/>
</dbReference>
<dbReference type="InterPro" id="IPR003140">
    <property type="entry name" value="PLipase/COase/thioEstase"/>
</dbReference>
<dbReference type="RefSeq" id="WP_197440191.1">
    <property type="nucleotide sequence ID" value="NZ_CP036281.1"/>
</dbReference>
<dbReference type="EC" id="3.1.1.1" evidence="4"/>
<gene>
    <name evidence="4" type="primary">estB</name>
    <name evidence="4" type="ORF">Pla110_28100</name>
</gene>
<sequence>MIQSETVQLGQLTCRTVDALPENQQPEVVVVLCHGFGAPGTDLVPLSSELLGAIPDLNEKVQFVFPEAPLSLAPYGYGDGRAWWMIDMMALQRAMEEGDFRDFRGGEPEGMAESRALLQETLEAIRERTGLGWDKIVLGGFSQGAMLTTDITLRLNENPAGLVIYSGTLLNEAEWTRLAPQRAGLNVIQSHGLQDPILPYNGAELLRDMLTNAGVEVEFIPFPSVHTITAEGLQSLVGMLRTLCSDT</sequence>
<keyword evidence="2 4" id="KW-0378">Hydrolase</keyword>
<dbReference type="EMBL" id="CP036281">
    <property type="protein sequence ID" value="QDU81073.1"/>
    <property type="molecule type" value="Genomic_DNA"/>
</dbReference>
<evidence type="ECO:0000256" key="1">
    <source>
        <dbReference type="ARBA" id="ARBA00006499"/>
    </source>
</evidence>
<keyword evidence="5" id="KW-1185">Reference proteome</keyword>
<dbReference type="PANTHER" id="PTHR10655:SF17">
    <property type="entry name" value="LYSOPHOSPHOLIPASE-LIKE PROTEIN 1"/>
    <property type="match status" value="1"/>
</dbReference>
<comment type="similarity">
    <text evidence="1">Belongs to the AB hydrolase superfamily. AB hydrolase 2 family.</text>
</comment>
<dbReference type="Proteomes" id="UP000317178">
    <property type="component" value="Chromosome"/>
</dbReference>
<evidence type="ECO:0000313" key="4">
    <source>
        <dbReference type="EMBL" id="QDU81073.1"/>
    </source>
</evidence>
<evidence type="ECO:0000256" key="2">
    <source>
        <dbReference type="ARBA" id="ARBA00022801"/>
    </source>
</evidence>
<accession>A0A518CPD6</accession>
<evidence type="ECO:0000313" key="5">
    <source>
        <dbReference type="Proteomes" id="UP000317178"/>
    </source>
</evidence>
<dbReference type="AlphaFoldDB" id="A0A518CPD6"/>
<proteinExistence type="inferred from homology"/>
<dbReference type="InterPro" id="IPR050565">
    <property type="entry name" value="LYPA1-2/EST-like"/>
</dbReference>
<name>A0A518CPD6_9PLAN</name>
<evidence type="ECO:0000259" key="3">
    <source>
        <dbReference type="Pfam" id="PF02230"/>
    </source>
</evidence>
<dbReference type="Pfam" id="PF02230">
    <property type="entry name" value="Abhydrolase_2"/>
    <property type="match status" value="1"/>
</dbReference>
<feature type="domain" description="Phospholipase/carboxylesterase/thioesterase" evidence="3">
    <location>
        <begin position="23"/>
        <end position="242"/>
    </location>
</feature>
<dbReference type="PANTHER" id="PTHR10655">
    <property type="entry name" value="LYSOPHOSPHOLIPASE-RELATED"/>
    <property type="match status" value="1"/>
</dbReference>